<evidence type="ECO:0000256" key="1">
    <source>
        <dbReference type="SAM" id="MobiDB-lite"/>
    </source>
</evidence>
<evidence type="ECO:0000313" key="3">
    <source>
        <dbReference type="Proteomes" id="UP001321473"/>
    </source>
</evidence>
<feature type="region of interest" description="Disordered" evidence="1">
    <location>
        <begin position="32"/>
        <end position="59"/>
    </location>
</feature>
<evidence type="ECO:0000313" key="2">
    <source>
        <dbReference type="EMBL" id="KAK8779722.1"/>
    </source>
</evidence>
<gene>
    <name evidence="2" type="ORF">V5799_018935</name>
</gene>
<protein>
    <submittedName>
        <fullName evidence="2">Uncharacterized protein</fullName>
    </submittedName>
</protein>
<keyword evidence="3" id="KW-1185">Reference proteome</keyword>
<reference evidence="2 3" key="1">
    <citation type="journal article" date="2023" name="Arcadia Sci">
        <title>De novo assembly of a long-read Amblyomma americanum tick genome.</title>
        <authorList>
            <person name="Chou S."/>
            <person name="Poskanzer K.E."/>
            <person name="Rollins M."/>
            <person name="Thuy-Boun P.S."/>
        </authorList>
    </citation>
    <scope>NUCLEOTIDE SEQUENCE [LARGE SCALE GENOMIC DNA]</scope>
    <source>
        <strain evidence="2">F_SG_1</strain>
        <tissue evidence="2">Salivary glands</tissue>
    </source>
</reference>
<dbReference type="AlphaFoldDB" id="A0AAQ4EYU8"/>
<sequence>MLTDFISVVFAPASQGPVPLVPFGRNSGPVWAAARPSERGPGGDSRDSVRRPQHCRGDNLLQRRATGAHYSCRSGPAAEPCSSRAPRTGGLLSLCIAGGRRE</sequence>
<accession>A0AAQ4EYU8</accession>
<dbReference type="EMBL" id="JARKHS020009492">
    <property type="protein sequence ID" value="KAK8779722.1"/>
    <property type="molecule type" value="Genomic_DNA"/>
</dbReference>
<proteinExistence type="predicted"/>
<name>A0AAQ4EYU8_AMBAM</name>
<organism evidence="2 3">
    <name type="scientific">Amblyomma americanum</name>
    <name type="common">Lone star tick</name>
    <dbReference type="NCBI Taxonomy" id="6943"/>
    <lineage>
        <taxon>Eukaryota</taxon>
        <taxon>Metazoa</taxon>
        <taxon>Ecdysozoa</taxon>
        <taxon>Arthropoda</taxon>
        <taxon>Chelicerata</taxon>
        <taxon>Arachnida</taxon>
        <taxon>Acari</taxon>
        <taxon>Parasitiformes</taxon>
        <taxon>Ixodida</taxon>
        <taxon>Ixodoidea</taxon>
        <taxon>Ixodidae</taxon>
        <taxon>Amblyomminae</taxon>
        <taxon>Amblyomma</taxon>
    </lineage>
</organism>
<comment type="caution">
    <text evidence="2">The sequence shown here is derived from an EMBL/GenBank/DDBJ whole genome shotgun (WGS) entry which is preliminary data.</text>
</comment>
<dbReference type="Proteomes" id="UP001321473">
    <property type="component" value="Unassembled WGS sequence"/>
</dbReference>